<dbReference type="Gene3D" id="3.30.390.30">
    <property type="match status" value="1"/>
</dbReference>
<comment type="subcellular location">
    <subcellularLocation>
        <location evidence="1">Cytoplasm</location>
    </subcellularLocation>
</comment>
<dbReference type="InterPro" id="IPR050151">
    <property type="entry name" value="Class-I_Pyr_Nuc-Dis_Oxidored"/>
</dbReference>
<evidence type="ECO:0000256" key="14">
    <source>
        <dbReference type="PIRSR" id="PIRSR000350-3"/>
    </source>
</evidence>
<evidence type="ECO:0000313" key="20">
    <source>
        <dbReference type="Proteomes" id="UP000295668"/>
    </source>
</evidence>
<evidence type="ECO:0000256" key="13">
    <source>
        <dbReference type="PIRSR" id="PIRSR000350-2"/>
    </source>
</evidence>
<proteinExistence type="inferred from homology"/>
<dbReference type="InterPro" id="IPR004099">
    <property type="entry name" value="Pyr_nucl-diS_OxRdtase_dimer"/>
</dbReference>
<feature type="binding site" evidence="14">
    <location>
        <position position="112"/>
    </location>
    <ligand>
        <name>FAD</name>
        <dbReference type="ChEBI" id="CHEBI:57692"/>
    </ligand>
</feature>
<evidence type="ECO:0000256" key="11">
    <source>
        <dbReference type="ARBA" id="ARBA00023284"/>
    </source>
</evidence>
<dbReference type="EC" id="1.8.1.4" evidence="3 16"/>
<dbReference type="InterPro" id="IPR016156">
    <property type="entry name" value="FAD/NAD-linked_Rdtase_dimer_sf"/>
</dbReference>
<feature type="binding site" evidence="14">
    <location>
        <position position="308"/>
    </location>
    <ligand>
        <name>FAD</name>
        <dbReference type="ChEBI" id="CHEBI:57692"/>
    </ligand>
</feature>
<dbReference type="InterPro" id="IPR012999">
    <property type="entry name" value="Pyr_OxRdtase_I_AS"/>
</dbReference>
<dbReference type="InterPro" id="IPR023753">
    <property type="entry name" value="FAD/NAD-binding_dom"/>
</dbReference>
<comment type="miscellaneous">
    <text evidence="16">The active site is a redox-active disulfide bond.</text>
</comment>
<evidence type="ECO:0000256" key="9">
    <source>
        <dbReference type="ARBA" id="ARBA00023027"/>
    </source>
</evidence>
<evidence type="ECO:0000256" key="1">
    <source>
        <dbReference type="ARBA" id="ARBA00004496"/>
    </source>
</evidence>
<protein>
    <recommendedName>
        <fullName evidence="4 16">Dihydrolipoyl dehydrogenase</fullName>
        <ecNumber evidence="3 16">1.8.1.4</ecNumber>
    </recommendedName>
</protein>
<evidence type="ECO:0000256" key="10">
    <source>
        <dbReference type="ARBA" id="ARBA00023157"/>
    </source>
</evidence>
<reference evidence="19 20" key="1">
    <citation type="submission" date="2019-02" db="EMBL/GenBank/DDBJ databases">
        <title>Pedobacter sp. nov., a novel speices isolated from soil of pinguins habitat in Antarcitica.</title>
        <authorList>
            <person name="He R.-H."/>
        </authorList>
    </citation>
    <scope>NUCLEOTIDE SEQUENCE [LARGE SCALE GENOMIC DNA]</scope>
    <source>
        <strain evidence="19 20">E01020</strain>
    </source>
</reference>
<dbReference type="Gene3D" id="3.50.50.60">
    <property type="entry name" value="FAD/NAD(P)-binding domain"/>
    <property type="match status" value="2"/>
</dbReference>
<feature type="binding site" evidence="14">
    <location>
        <position position="268"/>
    </location>
    <ligand>
        <name>NAD(+)</name>
        <dbReference type="ChEBI" id="CHEBI:57540"/>
    </ligand>
</feature>
<feature type="domain" description="FAD/NAD(P)-binding" evidence="18">
    <location>
        <begin position="3"/>
        <end position="323"/>
    </location>
</feature>
<dbReference type="EMBL" id="SJCY01000003">
    <property type="protein sequence ID" value="TDG36979.1"/>
    <property type="molecule type" value="Genomic_DNA"/>
</dbReference>
<evidence type="ECO:0000256" key="5">
    <source>
        <dbReference type="ARBA" id="ARBA00022490"/>
    </source>
</evidence>
<evidence type="ECO:0000256" key="7">
    <source>
        <dbReference type="ARBA" id="ARBA00022827"/>
    </source>
</evidence>
<dbReference type="Pfam" id="PF02852">
    <property type="entry name" value="Pyr_redox_dim"/>
    <property type="match status" value="1"/>
</dbReference>
<dbReference type="PANTHER" id="PTHR22912:SF217">
    <property type="entry name" value="DIHYDROLIPOYL DEHYDROGENASE"/>
    <property type="match status" value="1"/>
</dbReference>
<dbReference type="SUPFAM" id="SSF51905">
    <property type="entry name" value="FAD/NAD(P)-binding domain"/>
    <property type="match status" value="1"/>
</dbReference>
<keyword evidence="9 14" id="KW-0520">NAD</keyword>
<feature type="binding site" evidence="14">
    <location>
        <begin position="178"/>
        <end position="185"/>
    </location>
    <ligand>
        <name>NAD(+)</name>
        <dbReference type="ChEBI" id="CHEBI:57540"/>
    </ligand>
</feature>
<evidence type="ECO:0000256" key="3">
    <source>
        <dbReference type="ARBA" id="ARBA00012608"/>
    </source>
</evidence>
<comment type="caution">
    <text evidence="19">The sequence shown here is derived from an EMBL/GenBank/DDBJ whole genome shotgun (WGS) entry which is preliminary data.</text>
</comment>
<evidence type="ECO:0000256" key="6">
    <source>
        <dbReference type="ARBA" id="ARBA00022630"/>
    </source>
</evidence>
<keyword evidence="8 16" id="KW-0560">Oxidoreductase</keyword>
<dbReference type="OrthoDB" id="9800167at2"/>
<comment type="cofactor">
    <cofactor evidence="14 16">
        <name>FAD</name>
        <dbReference type="ChEBI" id="CHEBI:57692"/>
    </cofactor>
    <text evidence="14 16">Binds 1 FAD per subunit.</text>
</comment>
<evidence type="ECO:0000259" key="18">
    <source>
        <dbReference type="Pfam" id="PF07992"/>
    </source>
</evidence>
<feature type="binding site" evidence="14">
    <location>
        <position position="201"/>
    </location>
    <ligand>
        <name>NAD(+)</name>
        <dbReference type="ChEBI" id="CHEBI:57540"/>
    </ligand>
</feature>
<dbReference type="Pfam" id="PF07992">
    <property type="entry name" value="Pyr_redox_2"/>
    <property type="match status" value="1"/>
</dbReference>
<keyword evidence="10" id="KW-1015">Disulfide bond</keyword>
<feature type="domain" description="Pyridine nucleotide-disulphide oxidoreductase dimerisation" evidence="17">
    <location>
        <begin position="343"/>
        <end position="452"/>
    </location>
</feature>
<dbReference type="PRINTS" id="PR00411">
    <property type="entry name" value="PNDRDTASEI"/>
</dbReference>
<dbReference type="PROSITE" id="PS00076">
    <property type="entry name" value="PYRIDINE_REDOX_1"/>
    <property type="match status" value="1"/>
</dbReference>
<dbReference type="SUPFAM" id="SSF55424">
    <property type="entry name" value="FAD/NAD-linked reductases, dimerisation (C-terminal) domain"/>
    <property type="match status" value="1"/>
</dbReference>
<dbReference type="AlphaFoldDB" id="A0A4R5MP98"/>
<dbReference type="InterPro" id="IPR001100">
    <property type="entry name" value="Pyr_nuc-diS_OxRdtase"/>
</dbReference>
<keyword evidence="14" id="KW-0547">Nucleotide-binding</keyword>
<dbReference type="InterPro" id="IPR036188">
    <property type="entry name" value="FAD/NAD-bd_sf"/>
</dbReference>
<name>A0A4R5MP98_9SPHI</name>
<dbReference type="NCBIfam" id="TIGR01350">
    <property type="entry name" value="lipoamide_DH"/>
    <property type="match status" value="1"/>
</dbReference>
<dbReference type="GO" id="GO:0006103">
    <property type="term" value="P:2-oxoglutarate metabolic process"/>
    <property type="evidence" value="ECO:0007669"/>
    <property type="project" value="TreeGrafter"/>
</dbReference>
<feature type="active site" description="Proton acceptor" evidence="13">
    <location>
        <position position="441"/>
    </location>
</feature>
<evidence type="ECO:0000256" key="16">
    <source>
        <dbReference type="RuleBase" id="RU003692"/>
    </source>
</evidence>
<evidence type="ECO:0000256" key="4">
    <source>
        <dbReference type="ARBA" id="ARBA00016961"/>
    </source>
</evidence>
<dbReference type="RefSeq" id="WP_133261925.1">
    <property type="nucleotide sequence ID" value="NZ_SJCY01000003.1"/>
</dbReference>
<dbReference type="PANTHER" id="PTHR22912">
    <property type="entry name" value="DISULFIDE OXIDOREDUCTASE"/>
    <property type="match status" value="1"/>
</dbReference>
<feature type="binding site" evidence="14">
    <location>
        <position position="49"/>
    </location>
    <ligand>
        <name>FAD</name>
        <dbReference type="ChEBI" id="CHEBI:57692"/>
    </ligand>
</feature>
<organism evidence="19 20">
    <name type="scientific">Pedobacter changchengzhani</name>
    <dbReference type="NCBI Taxonomy" id="2529274"/>
    <lineage>
        <taxon>Bacteria</taxon>
        <taxon>Pseudomonadati</taxon>
        <taxon>Bacteroidota</taxon>
        <taxon>Sphingobacteriia</taxon>
        <taxon>Sphingobacteriales</taxon>
        <taxon>Sphingobacteriaceae</taxon>
        <taxon>Pedobacter</taxon>
    </lineage>
</organism>
<dbReference type="PRINTS" id="PR00368">
    <property type="entry name" value="FADPNR"/>
</dbReference>
<keyword evidence="7 14" id="KW-0274">FAD</keyword>
<comment type="catalytic activity">
    <reaction evidence="12 16">
        <text>N(6)-[(R)-dihydrolipoyl]-L-lysyl-[protein] + NAD(+) = N(6)-[(R)-lipoyl]-L-lysyl-[protein] + NADH + H(+)</text>
        <dbReference type="Rhea" id="RHEA:15045"/>
        <dbReference type="Rhea" id="RHEA-COMP:10474"/>
        <dbReference type="Rhea" id="RHEA-COMP:10475"/>
        <dbReference type="ChEBI" id="CHEBI:15378"/>
        <dbReference type="ChEBI" id="CHEBI:57540"/>
        <dbReference type="ChEBI" id="CHEBI:57945"/>
        <dbReference type="ChEBI" id="CHEBI:83099"/>
        <dbReference type="ChEBI" id="CHEBI:83100"/>
        <dbReference type="EC" id="1.8.1.4"/>
    </reaction>
</comment>
<evidence type="ECO:0000256" key="8">
    <source>
        <dbReference type="ARBA" id="ARBA00023002"/>
    </source>
</evidence>
<dbReference type="PIRSF" id="PIRSF000350">
    <property type="entry name" value="Mercury_reductase_MerA"/>
    <property type="match status" value="1"/>
</dbReference>
<accession>A0A4R5MP98</accession>
<evidence type="ECO:0000259" key="17">
    <source>
        <dbReference type="Pfam" id="PF02852"/>
    </source>
</evidence>
<dbReference type="FunFam" id="3.30.390.30:FF:000001">
    <property type="entry name" value="Dihydrolipoyl dehydrogenase"/>
    <property type="match status" value="1"/>
</dbReference>
<evidence type="ECO:0000313" key="19">
    <source>
        <dbReference type="EMBL" id="TDG36979.1"/>
    </source>
</evidence>
<keyword evidence="11 16" id="KW-0676">Redox-active center</keyword>
<comment type="similarity">
    <text evidence="2 16">Belongs to the class-I pyridine nucleotide-disulfide oxidoreductase family.</text>
</comment>
<keyword evidence="6 16" id="KW-0285">Flavoprotein</keyword>
<evidence type="ECO:0000256" key="15">
    <source>
        <dbReference type="PIRSR" id="PIRSR000350-4"/>
    </source>
</evidence>
<evidence type="ECO:0000256" key="2">
    <source>
        <dbReference type="ARBA" id="ARBA00007532"/>
    </source>
</evidence>
<gene>
    <name evidence="19" type="primary">lpdA</name>
    <name evidence="19" type="ORF">EZJ43_06780</name>
</gene>
<dbReference type="GO" id="GO:0004148">
    <property type="term" value="F:dihydrolipoyl dehydrogenase (NADH) activity"/>
    <property type="evidence" value="ECO:0007669"/>
    <property type="project" value="UniProtKB-EC"/>
</dbReference>
<feature type="disulfide bond" description="Redox-active" evidence="15">
    <location>
        <begin position="40"/>
        <end position="45"/>
    </location>
</feature>
<keyword evidence="5" id="KW-0963">Cytoplasm</keyword>
<sequence>MNYDIIVLGSGPGGYVAAIRASQLGLKVAIVERESLGGICLNWGCIPTKALLKSAQVFEYINHAADYGITTSGATADFAAVVKRSRGVADGMSKGVQFLLKKNKIDVIMGTGKLKPGNKLDVKGADGSQQELTAKNIIIATGARSRELPNLKQDGKKIIGYRQAMVLPEQPKSMVVVGSGAIGVEFAYFYATMGTKVTIVEFMDNVVPVEDEDVSKQLLRSLKKVGIDVMTSASVESVDTSGTGCKVSVKTASGMQTIEADVVLSAAGIVANIENIGLEETGIKTEKGKIVTDEFYNTSVKGYYAIGDVVSGQALAHVASAEGIICVEKIAGLHVEPLDYNNIPGCTYCTPEIASVGYTEKAAKAAGYELKIGKFPFSASGKASAAGAKDGFVKLIFDAKYGELLGAHMIGANVTEMIAEIVVARKLETTGHEMIKSVHPHPTMSEAIMEAAADAYGEVIHL</sequence>
<dbReference type="GO" id="GO:0005737">
    <property type="term" value="C:cytoplasm"/>
    <property type="evidence" value="ECO:0007669"/>
    <property type="project" value="UniProtKB-SubCell"/>
</dbReference>
<evidence type="ECO:0000256" key="12">
    <source>
        <dbReference type="ARBA" id="ARBA00049187"/>
    </source>
</evidence>
<dbReference type="InterPro" id="IPR006258">
    <property type="entry name" value="Lipoamide_DH"/>
</dbReference>
<dbReference type="GO" id="GO:0050660">
    <property type="term" value="F:flavin adenine dinucleotide binding"/>
    <property type="evidence" value="ECO:0007669"/>
    <property type="project" value="InterPro"/>
</dbReference>
<dbReference type="Proteomes" id="UP000295668">
    <property type="component" value="Unassembled WGS sequence"/>
</dbReference>
<keyword evidence="20" id="KW-1185">Reference proteome</keyword>